<keyword evidence="5" id="KW-0732">Signal</keyword>
<keyword evidence="3" id="KW-0998">Cell outer membrane</keyword>
<dbReference type="InterPro" id="IPR036942">
    <property type="entry name" value="Beta-barrel_TonB_sf"/>
</dbReference>
<evidence type="ECO:0000259" key="6">
    <source>
        <dbReference type="Pfam" id="PF25183"/>
    </source>
</evidence>
<dbReference type="Pfam" id="PF25183">
    <property type="entry name" value="OMP_b-brl_4"/>
    <property type="match status" value="1"/>
</dbReference>
<organism evidence="7 8">
    <name type="scientific">Granulicella sibirica</name>
    <dbReference type="NCBI Taxonomy" id="2479048"/>
    <lineage>
        <taxon>Bacteria</taxon>
        <taxon>Pseudomonadati</taxon>
        <taxon>Acidobacteriota</taxon>
        <taxon>Terriglobia</taxon>
        <taxon>Terriglobales</taxon>
        <taxon>Acidobacteriaceae</taxon>
        <taxon>Granulicella</taxon>
    </lineage>
</organism>
<feature type="region of interest" description="Disordered" evidence="4">
    <location>
        <begin position="262"/>
        <end position="288"/>
    </location>
</feature>
<sequence>MVTAVLASCAAAGRAQAAPAAPTAGAPADAQAALPATPVPASGGTVKGVVKAGSVPLPGVGITATNTLTGKKYATTTDITGAFMMAIPKNGRYVVKAELAAFASDTKEVVINAAGENGGAAAQTVEFGLQLASRVAAASATQEAAAAGTGSGTRRNGGSGAGRGLQALSVTEGDGLSADASAGTANAGASMPTLSGIGGDATESVAVSGQAGQTNGLAGFSEDDIRQRVQDAMAQARAQGGGDPTNAIVGMLSGMMAGGGFGGPGGGGPGGGGPGGGGPGGGGGFGGRGGGGFGGGGFRNFNATQIHGSFYYNGDQSALDAAPFSVTGVPVENPAYSKNSYGASLTGSPYLPGLTKPNPKQFVFVNVTGTKNTTPQVLNGTVPTAAERGIVTDAGGNPILNANGGYQFTDADFSKSTQVVSGMNVPVTLYNPLVAGNPMFPGNIIPSADISAQARALLAYYPLPNVPIFGTQGYNYQTVTTAGANTTNASMRYVRNFGATPTRGGRGGGGGGRGGGRQNQNAPPALRQNINFNGGYSHAASDQRNIFLPLGGGTLSTGYQTAAGYTIGYGRFTNNATLTWNRSHATTRNYFTNLPTDPAAAAGVAVGTAAIQANTFFASVPTLSFTNFTGLGTTTPSDSISQTISFSDFVSYRYKKHNFRFGGDIRRLHADSIGGTNVQGTFTFTGYATQAPSTVTTTAGTVTGSGFADFLLGRPQQSSVQAGLNKTYLRENVYDWYAQDDYRVKASLTLNFGLRYEYFGPYVEKFNRLSNLDHNADFTQIAAVLPDATGPFSGKFPRSLVNPDRTMYSPRFGFAYRPPAKFKILNQTVVRGGYGINYNTGQFGRFAQLLAFQPPFAITETNIVGQQGCTATNLTLENGFGCSTAATQNNYSVNKDYRLGHVQIYNLGVQRTLPLGIVANIDYNGSKGGDLDIVRAPNRTATGLLTTSAQAFNYEDSVAYSRQNALFVNVRQRQRKGISIQATYQYGHSIDNSSSIGGTASVVAQNDLNLNAEESNSAFDVRHRVTGNWVLELPFGPNRAYLSKGGFWSKALDGFNLSGTYTFATGSYFTPSYTNTVAETATGSNNSLRPDRVFGVPITGAGSLKSWFNPAAFVAPANGFGTASRNSIEGPGTVSINSALSRTFSFGDTRSLETRLTASNVFNTVQYSGINTVLNSATFGQVTGAAARRALQVTARYRF</sequence>
<evidence type="ECO:0000313" key="7">
    <source>
        <dbReference type="EMBL" id="RXH57085.1"/>
    </source>
</evidence>
<feature type="region of interest" description="Disordered" evidence="4">
    <location>
        <begin position="498"/>
        <end position="525"/>
    </location>
</feature>
<feature type="domain" description="TonB-dependent transporter Oar-like beta-barrel" evidence="6">
    <location>
        <begin position="305"/>
        <end position="1192"/>
    </location>
</feature>
<evidence type="ECO:0000256" key="1">
    <source>
        <dbReference type="ARBA" id="ARBA00004442"/>
    </source>
</evidence>
<dbReference type="AlphaFoldDB" id="A0A4Q0T0J5"/>
<feature type="region of interest" description="Disordered" evidence="4">
    <location>
        <begin position="144"/>
        <end position="165"/>
    </location>
</feature>
<reference evidence="8" key="2">
    <citation type="submission" date="2019-02" db="EMBL/GenBank/DDBJ databases">
        <title>Granulicella sibirica sp. nov., a psychrotolerant acidobacterium isolated from an organic soil layer in forested tundra, West Siberia.</title>
        <authorList>
            <person name="Oshkin I.Y."/>
            <person name="Kulichevskaya I.S."/>
            <person name="Rijpstra W.I.C."/>
            <person name="Sinninghe Damste J.S."/>
            <person name="Rakitin A.L."/>
            <person name="Ravin N.V."/>
            <person name="Dedysh S.N."/>
        </authorList>
    </citation>
    <scope>NUCLEOTIDE SEQUENCE [LARGE SCALE GENOMIC DNA]</scope>
    <source>
        <strain evidence="8">AF10</strain>
    </source>
</reference>
<proteinExistence type="predicted"/>
<evidence type="ECO:0000256" key="5">
    <source>
        <dbReference type="SAM" id="SignalP"/>
    </source>
</evidence>
<feature type="compositionally biased region" description="Gly residues" evidence="4">
    <location>
        <begin position="149"/>
        <end position="163"/>
    </location>
</feature>
<dbReference type="Proteomes" id="UP000289437">
    <property type="component" value="Unassembled WGS sequence"/>
</dbReference>
<keyword evidence="8" id="KW-1185">Reference proteome</keyword>
<dbReference type="Gene3D" id="2.60.40.1120">
    <property type="entry name" value="Carboxypeptidase-like, regulatory domain"/>
    <property type="match status" value="1"/>
</dbReference>
<keyword evidence="2" id="KW-0472">Membrane</keyword>
<gene>
    <name evidence="7" type="ORF">GRAN_0395</name>
</gene>
<reference evidence="7 8" key="1">
    <citation type="submission" date="2018-11" db="EMBL/GenBank/DDBJ databases">
        <authorList>
            <person name="Mardanov A.V."/>
            <person name="Ravin N.V."/>
            <person name="Dedysh S.N."/>
        </authorList>
    </citation>
    <scope>NUCLEOTIDE SEQUENCE [LARGE SCALE GENOMIC DNA]</scope>
    <source>
        <strain evidence="7 8">AF10</strain>
    </source>
</reference>
<name>A0A4Q0T0J5_9BACT</name>
<comment type="caution">
    <text evidence="7">The sequence shown here is derived from an EMBL/GenBank/DDBJ whole genome shotgun (WGS) entry which is preliminary data.</text>
</comment>
<dbReference type="InterPro" id="IPR057601">
    <property type="entry name" value="Oar-like_b-barrel"/>
</dbReference>
<comment type="subcellular location">
    <subcellularLocation>
        <location evidence="1">Cell outer membrane</location>
    </subcellularLocation>
</comment>
<evidence type="ECO:0000256" key="2">
    <source>
        <dbReference type="ARBA" id="ARBA00023136"/>
    </source>
</evidence>
<dbReference type="SUPFAM" id="SSF56935">
    <property type="entry name" value="Porins"/>
    <property type="match status" value="1"/>
</dbReference>
<evidence type="ECO:0000256" key="3">
    <source>
        <dbReference type="ARBA" id="ARBA00023237"/>
    </source>
</evidence>
<dbReference type="EMBL" id="RDSM01000001">
    <property type="protein sequence ID" value="RXH57085.1"/>
    <property type="molecule type" value="Genomic_DNA"/>
</dbReference>
<accession>A0A4Q0T0J5</accession>
<protein>
    <submittedName>
        <fullName evidence="7">Glycine-rich RNA-binding protein GRP1A</fullName>
    </submittedName>
</protein>
<evidence type="ECO:0000313" key="8">
    <source>
        <dbReference type="Proteomes" id="UP000289437"/>
    </source>
</evidence>
<evidence type="ECO:0000256" key="4">
    <source>
        <dbReference type="SAM" id="MobiDB-lite"/>
    </source>
</evidence>
<dbReference type="GO" id="GO:0030246">
    <property type="term" value="F:carbohydrate binding"/>
    <property type="evidence" value="ECO:0007669"/>
    <property type="project" value="InterPro"/>
</dbReference>
<dbReference type="InterPro" id="IPR013784">
    <property type="entry name" value="Carb-bd-like_fold"/>
</dbReference>
<dbReference type="Gene3D" id="2.40.170.20">
    <property type="entry name" value="TonB-dependent receptor, beta-barrel domain"/>
    <property type="match status" value="1"/>
</dbReference>
<dbReference type="SUPFAM" id="SSF49452">
    <property type="entry name" value="Starch-binding domain-like"/>
    <property type="match status" value="1"/>
</dbReference>
<feature type="chain" id="PRO_5020483407" evidence="5">
    <location>
        <begin position="18"/>
        <end position="1199"/>
    </location>
</feature>
<dbReference type="GO" id="GO:0009279">
    <property type="term" value="C:cell outer membrane"/>
    <property type="evidence" value="ECO:0007669"/>
    <property type="project" value="UniProtKB-SubCell"/>
</dbReference>
<feature type="compositionally biased region" description="Gly residues" evidence="4">
    <location>
        <begin position="504"/>
        <end position="517"/>
    </location>
</feature>
<feature type="signal peptide" evidence="5">
    <location>
        <begin position="1"/>
        <end position="17"/>
    </location>
</feature>